<comment type="function">
    <text evidence="12 13">Catalyzes the ATP-dependent phosphorylation of L-homoserine to L-homoserine phosphate.</text>
</comment>
<feature type="domain" description="GHMP kinase C-terminal" evidence="15">
    <location>
        <begin position="202"/>
        <end position="278"/>
    </location>
</feature>
<dbReference type="EMBL" id="AFCE01000138">
    <property type="protein sequence ID" value="EGL82802.1"/>
    <property type="molecule type" value="Genomic_DNA"/>
</dbReference>
<dbReference type="KEGG" id="cthu:HUR95_03995"/>
<dbReference type="OrthoDB" id="9769912at2"/>
<dbReference type="Pfam" id="PF00288">
    <property type="entry name" value="GHMP_kinases_N"/>
    <property type="match status" value="1"/>
</dbReference>
<dbReference type="SUPFAM" id="SSF55060">
    <property type="entry name" value="GHMP Kinase, C-terminal domain"/>
    <property type="match status" value="1"/>
</dbReference>
<dbReference type="EC" id="2.7.1.39" evidence="3 13"/>
<reference evidence="17 19" key="2">
    <citation type="journal article" date="2020" name="Extremophiles">
        <title>Genomic analysis of Caldalkalibacillus thermarum TA2.A1 reveals aerobic alkaliphilic metabolism and evolutionary hallmarks linking alkaliphilic bacteria and plant life.</title>
        <authorList>
            <person name="de Jong S.I."/>
            <person name="van den Broek M.A."/>
            <person name="Merkel A.Y."/>
            <person name="de la Torre Cortes P."/>
            <person name="Kalamorz F."/>
            <person name="Cook G.M."/>
            <person name="van Loosdrecht M.C.M."/>
            <person name="McMillan D.G.G."/>
        </authorList>
    </citation>
    <scope>NUCLEOTIDE SEQUENCE [LARGE SCALE GENOMIC DNA]</scope>
    <source>
        <strain evidence="17 19">TA2.A1</strain>
    </source>
</reference>
<evidence type="ECO:0000256" key="3">
    <source>
        <dbReference type="ARBA" id="ARBA00012078"/>
    </source>
</evidence>
<dbReference type="InterPro" id="IPR014721">
    <property type="entry name" value="Ribsml_uS5_D2-typ_fold_subgr"/>
</dbReference>
<accession>F5L781</accession>
<dbReference type="Gene3D" id="3.30.70.890">
    <property type="entry name" value="GHMP kinase, C-terminal domain"/>
    <property type="match status" value="1"/>
</dbReference>
<evidence type="ECO:0000256" key="4">
    <source>
        <dbReference type="ARBA" id="ARBA00017858"/>
    </source>
</evidence>
<reference evidence="16 18" key="1">
    <citation type="journal article" date="2011" name="J. Bacteriol.">
        <title>Draft genome sequence of the thermoalkaliphilic Caldalkalibacillus thermarum strain TA2.A1.</title>
        <authorList>
            <person name="Kalamorz F."/>
            <person name="Keis S."/>
            <person name="McMillan D.G."/>
            <person name="Olsson K."/>
            <person name="Stanton J.A."/>
            <person name="Stockwell P."/>
            <person name="Black M.A."/>
            <person name="Klingeman D.M."/>
            <person name="Land M.L."/>
            <person name="Han C.S."/>
            <person name="Martin S.L."/>
            <person name="Becher S.A."/>
            <person name="Peddie C.J."/>
            <person name="Morgan H.W."/>
            <person name="Matthies D."/>
            <person name="Preiss L."/>
            <person name="Meier T."/>
            <person name="Brown S.D."/>
            <person name="Cook G.M."/>
        </authorList>
    </citation>
    <scope>NUCLEOTIDE SEQUENCE [LARGE SCALE GENOMIC DNA]</scope>
    <source>
        <strain evidence="16 18">TA2.A1</strain>
    </source>
</reference>
<evidence type="ECO:0000259" key="15">
    <source>
        <dbReference type="Pfam" id="PF08544"/>
    </source>
</evidence>
<proteinExistence type="inferred from homology"/>
<keyword evidence="19" id="KW-1185">Reference proteome</keyword>
<evidence type="ECO:0000256" key="1">
    <source>
        <dbReference type="ARBA" id="ARBA00005015"/>
    </source>
</evidence>
<dbReference type="PRINTS" id="PR00958">
    <property type="entry name" value="HOMSERKINASE"/>
</dbReference>
<gene>
    <name evidence="13 17" type="primary">thrB</name>
    <name evidence="16" type="ORF">CathTA2_1686</name>
    <name evidence="17" type="ORF">HUR95_03995</name>
</gene>
<keyword evidence="10 13" id="KW-0067">ATP-binding</keyword>
<dbReference type="Proteomes" id="UP000010716">
    <property type="component" value="Unassembled WGS sequence"/>
</dbReference>
<dbReference type="InterPro" id="IPR000870">
    <property type="entry name" value="Homoserine_kinase"/>
</dbReference>
<dbReference type="InterPro" id="IPR020568">
    <property type="entry name" value="Ribosomal_Su5_D2-typ_SF"/>
</dbReference>
<dbReference type="SUPFAM" id="SSF54211">
    <property type="entry name" value="Ribosomal protein S5 domain 2-like"/>
    <property type="match status" value="1"/>
</dbReference>
<dbReference type="RefSeq" id="WP_007504746.1">
    <property type="nucleotide sequence ID" value="NZ_AFCE01000138.1"/>
</dbReference>
<evidence type="ECO:0000256" key="8">
    <source>
        <dbReference type="ARBA" id="ARBA00022741"/>
    </source>
</evidence>
<evidence type="ECO:0000256" key="6">
    <source>
        <dbReference type="ARBA" id="ARBA00022679"/>
    </source>
</evidence>
<dbReference type="PIRSF" id="PIRSF000676">
    <property type="entry name" value="Homoser_kin"/>
    <property type="match status" value="1"/>
</dbReference>
<evidence type="ECO:0000256" key="5">
    <source>
        <dbReference type="ARBA" id="ARBA00022605"/>
    </source>
</evidence>
<evidence type="ECO:0000313" key="17">
    <source>
        <dbReference type="EMBL" id="QZT34547.1"/>
    </source>
</evidence>
<sequence>MGEPSFMIRVPGSTANLGPGFDSIGLAVNRYLELIVTPGNKWSFTGQGELQDLPPLENNLIYQVAQKVARQHGHLLPPCHVAMRSTIPLAKGLGSSAAAIVAAIELANQVLEIGLTQQQKLRLAALIEGHPDNVSASLFGGLVIGSHCQEWTDVVRCAAPSVEMVLMVPNHQLLTKQARNILPDDLPFNEAVKASSISNVLVAALLNNDWQTAGKMMRRDLFHHPYRTRLIPELASILQSQDRFPAYGAALSGAGPSIIWFCPLGESQHLAQLLAEQYPHYSFEQLKPDPHGVVVDKASICSF</sequence>
<dbReference type="GO" id="GO:0005737">
    <property type="term" value="C:cytoplasm"/>
    <property type="evidence" value="ECO:0007669"/>
    <property type="project" value="UniProtKB-SubCell"/>
</dbReference>
<organism evidence="16 18">
    <name type="scientific">Caldalkalibacillus thermarum (strain TA2.A1)</name>
    <dbReference type="NCBI Taxonomy" id="986075"/>
    <lineage>
        <taxon>Bacteria</taxon>
        <taxon>Bacillati</taxon>
        <taxon>Bacillota</taxon>
        <taxon>Bacilli</taxon>
        <taxon>Bacillales</taxon>
        <taxon>Bacillaceae</taxon>
        <taxon>Caldalkalibacillus</taxon>
    </lineage>
</organism>
<keyword evidence="9 13" id="KW-0418">Kinase</keyword>
<dbReference type="GO" id="GO:0009088">
    <property type="term" value="P:threonine biosynthetic process"/>
    <property type="evidence" value="ECO:0007669"/>
    <property type="project" value="UniProtKB-UniRule"/>
</dbReference>
<dbReference type="AlphaFoldDB" id="F5L781"/>
<evidence type="ECO:0000256" key="13">
    <source>
        <dbReference type="HAMAP-Rule" id="MF_00384"/>
    </source>
</evidence>
<dbReference type="Gene3D" id="3.30.230.10">
    <property type="match status" value="1"/>
</dbReference>
<keyword evidence="6 13" id="KW-0808">Transferase</keyword>
<comment type="catalytic activity">
    <reaction evidence="11 13">
        <text>L-homoserine + ATP = O-phospho-L-homoserine + ADP + H(+)</text>
        <dbReference type="Rhea" id="RHEA:13985"/>
        <dbReference type="ChEBI" id="CHEBI:15378"/>
        <dbReference type="ChEBI" id="CHEBI:30616"/>
        <dbReference type="ChEBI" id="CHEBI:57476"/>
        <dbReference type="ChEBI" id="CHEBI:57590"/>
        <dbReference type="ChEBI" id="CHEBI:456216"/>
        <dbReference type="EC" id="2.7.1.39"/>
    </reaction>
</comment>
<evidence type="ECO:0000256" key="12">
    <source>
        <dbReference type="ARBA" id="ARBA00049954"/>
    </source>
</evidence>
<evidence type="ECO:0000256" key="10">
    <source>
        <dbReference type="ARBA" id="ARBA00022840"/>
    </source>
</evidence>
<evidence type="ECO:0000256" key="11">
    <source>
        <dbReference type="ARBA" id="ARBA00049375"/>
    </source>
</evidence>
<comment type="similarity">
    <text evidence="2 13">Belongs to the GHMP kinase family. Homoserine kinase subfamily.</text>
</comment>
<evidence type="ECO:0000256" key="9">
    <source>
        <dbReference type="ARBA" id="ARBA00022777"/>
    </source>
</evidence>
<evidence type="ECO:0000313" key="19">
    <source>
        <dbReference type="Proteomes" id="UP000825179"/>
    </source>
</evidence>
<dbReference type="GO" id="GO:0004413">
    <property type="term" value="F:homoserine kinase activity"/>
    <property type="evidence" value="ECO:0007669"/>
    <property type="project" value="UniProtKB-UniRule"/>
</dbReference>
<dbReference type="HAMAP" id="MF_00384">
    <property type="entry name" value="Homoser_kinase"/>
    <property type="match status" value="1"/>
</dbReference>
<dbReference type="eggNOG" id="COG0083">
    <property type="taxonomic scope" value="Bacteria"/>
</dbReference>
<dbReference type="PANTHER" id="PTHR20861">
    <property type="entry name" value="HOMOSERINE/4-DIPHOSPHOCYTIDYL-2-C-METHYL-D-ERYTHRITOL KINASE"/>
    <property type="match status" value="1"/>
</dbReference>
<dbReference type="Proteomes" id="UP000825179">
    <property type="component" value="Chromosome"/>
</dbReference>
<keyword evidence="7 13" id="KW-0791">Threonine biosynthesis</keyword>
<reference evidence="17" key="3">
    <citation type="submission" date="2021-08" db="EMBL/GenBank/DDBJ databases">
        <authorList>
            <person name="de Jong S."/>
            <person name="van den Broek M."/>
            <person name="Merkel A."/>
            <person name="de la Torre Cortes P."/>
            <person name="Kalamorz F."/>
            <person name="Cook G."/>
            <person name="van Loosdrecht M."/>
            <person name="McMillan D."/>
        </authorList>
    </citation>
    <scope>NUCLEOTIDE SEQUENCE</scope>
    <source>
        <strain evidence="17">TA2.A1</strain>
    </source>
</reference>
<evidence type="ECO:0000256" key="2">
    <source>
        <dbReference type="ARBA" id="ARBA00007370"/>
    </source>
</evidence>
<dbReference type="GO" id="GO:0005524">
    <property type="term" value="F:ATP binding"/>
    <property type="evidence" value="ECO:0007669"/>
    <property type="project" value="UniProtKB-UniRule"/>
</dbReference>
<keyword evidence="13" id="KW-0963">Cytoplasm</keyword>
<dbReference type="PROSITE" id="PS00627">
    <property type="entry name" value="GHMP_KINASES_ATP"/>
    <property type="match status" value="1"/>
</dbReference>
<dbReference type="Pfam" id="PF08544">
    <property type="entry name" value="GHMP_kinases_C"/>
    <property type="match status" value="1"/>
</dbReference>
<dbReference type="InterPro" id="IPR036554">
    <property type="entry name" value="GHMP_kinase_C_sf"/>
</dbReference>
<dbReference type="InterPro" id="IPR013750">
    <property type="entry name" value="GHMP_kinase_C_dom"/>
</dbReference>
<dbReference type="InterPro" id="IPR006204">
    <property type="entry name" value="GHMP_kinase_N_dom"/>
</dbReference>
<dbReference type="UniPathway" id="UPA00050">
    <property type="reaction ID" value="UER00064"/>
</dbReference>
<dbReference type="NCBIfam" id="TIGR00191">
    <property type="entry name" value="thrB"/>
    <property type="match status" value="1"/>
</dbReference>
<dbReference type="EMBL" id="CP082237">
    <property type="protein sequence ID" value="QZT34547.1"/>
    <property type="molecule type" value="Genomic_DNA"/>
</dbReference>
<comment type="subcellular location">
    <subcellularLocation>
        <location evidence="13">Cytoplasm</location>
    </subcellularLocation>
</comment>
<feature type="binding site" evidence="13">
    <location>
        <begin position="88"/>
        <end position="98"/>
    </location>
    <ligand>
        <name>ATP</name>
        <dbReference type="ChEBI" id="CHEBI:30616"/>
    </ligand>
</feature>
<dbReference type="PANTHER" id="PTHR20861:SF1">
    <property type="entry name" value="HOMOSERINE KINASE"/>
    <property type="match status" value="1"/>
</dbReference>
<comment type="pathway">
    <text evidence="1 13">Amino-acid biosynthesis; L-threonine biosynthesis; L-threonine from L-aspartate: step 4/5.</text>
</comment>
<name>F5L781_CALTT</name>
<protein>
    <recommendedName>
        <fullName evidence="4 13">Homoserine kinase</fullName>
        <shortName evidence="13">HK</shortName>
        <shortName evidence="13">HSK</shortName>
        <ecNumber evidence="3 13">2.7.1.39</ecNumber>
    </recommendedName>
</protein>
<feature type="domain" description="GHMP kinase N-terminal" evidence="14">
    <location>
        <begin position="59"/>
        <end position="141"/>
    </location>
</feature>
<evidence type="ECO:0000259" key="14">
    <source>
        <dbReference type="Pfam" id="PF00288"/>
    </source>
</evidence>
<evidence type="ECO:0000313" key="16">
    <source>
        <dbReference type="EMBL" id="EGL82802.1"/>
    </source>
</evidence>
<evidence type="ECO:0000313" key="18">
    <source>
        <dbReference type="Proteomes" id="UP000010716"/>
    </source>
</evidence>
<keyword evidence="8 13" id="KW-0547">Nucleotide-binding</keyword>
<dbReference type="InterPro" id="IPR006203">
    <property type="entry name" value="GHMP_knse_ATP-bd_CS"/>
</dbReference>
<evidence type="ECO:0000256" key="7">
    <source>
        <dbReference type="ARBA" id="ARBA00022697"/>
    </source>
</evidence>
<keyword evidence="5 13" id="KW-0028">Amino-acid biosynthesis</keyword>